<feature type="signal peptide" evidence="1">
    <location>
        <begin position="1"/>
        <end position="24"/>
    </location>
</feature>
<evidence type="ECO:0000256" key="1">
    <source>
        <dbReference type="SAM" id="SignalP"/>
    </source>
</evidence>
<sequence length="357" mass="38680">MKRLLSTALLCLAAGALPSTAALAQSAKARPAAVQGTTPYAERSDAMQLAADIAARRDLPLDWVQATLGQARFLPQVPRLMTPAPRGTAKNWNSYRSRFIDPVRIRAGVRFWQTHAAALARAEREFGVPAEIIVGIIGVETVYGQQMGNFRVIDALATLSFDFPQAHPRAAARTEYFRSELEQFLSLTHRSDIDPFSLRGSYAGAMGLGQFMPSSWVQWAVDFDGNDHIDLFASPVDAIGSVANYFIAHGWKPGMATHYPVLLDTTPAQMAELLAPDILPTFTPARMAELGARVPGAGAAHNGPLALVELQNGGDAPLFIAGTENFYAITRYNWSSYYALSVIELGQAVHAARQAAR</sequence>
<dbReference type="SUPFAM" id="SSF53955">
    <property type="entry name" value="Lysozyme-like"/>
    <property type="match status" value="1"/>
</dbReference>
<organism evidence="3 4">
    <name type="scientific">Acidovorax bellezanensis</name>
    <dbReference type="NCBI Taxonomy" id="2976702"/>
    <lineage>
        <taxon>Bacteria</taxon>
        <taxon>Pseudomonadati</taxon>
        <taxon>Pseudomonadota</taxon>
        <taxon>Betaproteobacteria</taxon>
        <taxon>Burkholderiales</taxon>
        <taxon>Comamonadaceae</taxon>
        <taxon>Acidovorax</taxon>
    </lineage>
</organism>
<evidence type="ECO:0000259" key="2">
    <source>
        <dbReference type="Pfam" id="PF13406"/>
    </source>
</evidence>
<dbReference type="NCBIfam" id="TIGR02282">
    <property type="entry name" value="MltB"/>
    <property type="match status" value="1"/>
</dbReference>
<dbReference type="InterPro" id="IPR031304">
    <property type="entry name" value="SLT_2"/>
</dbReference>
<gene>
    <name evidence="3" type="primary">mltB</name>
    <name evidence="3" type="ORF">N0K08_03655</name>
</gene>
<dbReference type="Gene3D" id="1.10.530.10">
    <property type="match status" value="1"/>
</dbReference>
<dbReference type="PANTHER" id="PTHR30163:SF9">
    <property type="entry name" value="MEMBRANE-BOUND LYTIC MUREIN TRANSGLYCOSYLASE B"/>
    <property type="match status" value="1"/>
</dbReference>
<proteinExistence type="predicted"/>
<name>A0ABT2PH07_9BURK</name>
<feature type="chain" id="PRO_5046349807" evidence="1">
    <location>
        <begin position="25"/>
        <end position="357"/>
    </location>
</feature>
<keyword evidence="1" id="KW-0732">Signal</keyword>
<keyword evidence="4" id="KW-1185">Reference proteome</keyword>
<dbReference type="InterPro" id="IPR023346">
    <property type="entry name" value="Lysozyme-like_dom_sf"/>
</dbReference>
<dbReference type="Proteomes" id="UP001525968">
    <property type="component" value="Unassembled WGS sequence"/>
</dbReference>
<dbReference type="InterPro" id="IPR011757">
    <property type="entry name" value="Lytic_transglycosylase_MltB"/>
</dbReference>
<dbReference type="InterPro" id="IPR043426">
    <property type="entry name" value="MltB-like"/>
</dbReference>
<accession>A0ABT2PH07</accession>
<comment type="caution">
    <text evidence="3">The sequence shown here is derived from an EMBL/GenBank/DDBJ whole genome shotgun (WGS) entry which is preliminary data.</text>
</comment>
<protein>
    <submittedName>
        <fullName evidence="3">Lytic murein transglycosylase B</fullName>
    </submittedName>
</protein>
<dbReference type="Pfam" id="PF13406">
    <property type="entry name" value="SLT_2"/>
    <property type="match status" value="1"/>
</dbReference>
<feature type="domain" description="Transglycosylase SLT" evidence="2">
    <location>
        <begin position="47"/>
        <end position="347"/>
    </location>
</feature>
<evidence type="ECO:0000313" key="3">
    <source>
        <dbReference type="EMBL" id="MCT9809715.1"/>
    </source>
</evidence>
<dbReference type="PANTHER" id="PTHR30163">
    <property type="entry name" value="MEMBRANE-BOUND LYTIC MUREIN TRANSGLYCOSYLASE B"/>
    <property type="match status" value="1"/>
</dbReference>
<evidence type="ECO:0000313" key="4">
    <source>
        <dbReference type="Proteomes" id="UP001525968"/>
    </source>
</evidence>
<dbReference type="EMBL" id="JAODYH010000003">
    <property type="protein sequence ID" value="MCT9809715.1"/>
    <property type="molecule type" value="Genomic_DNA"/>
</dbReference>
<reference evidence="3 4" key="1">
    <citation type="submission" date="2022-09" db="EMBL/GenBank/DDBJ databases">
        <title>Draft genome of isolate Be4.</title>
        <authorList>
            <person name="Sanchez-Castro I."/>
            <person name="Martinez-Rodriguez P."/>
            <person name="Descostes M."/>
            <person name="Merroun M."/>
        </authorList>
    </citation>
    <scope>NUCLEOTIDE SEQUENCE [LARGE SCALE GENOMIC DNA]</scope>
    <source>
        <strain evidence="3 4">Be4</strain>
    </source>
</reference>
<dbReference type="RefSeq" id="WP_261498674.1">
    <property type="nucleotide sequence ID" value="NZ_JAODYH010000003.1"/>
</dbReference>
<dbReference type="CDD" id="cd13399">
    <property type="entry name" value="Slt35-like"/>
    <property type="match status" value="1"/>
</dbReference>
<dbReference type="Gene3D" id="1.10.8.350">
    <property type="entry name" value="Bacterial muramidase"/>
    <property type="match status" value="1"/>
</dbReference>